<evidence type="ECO:0008006" key="4">
    <source>
        <dbReference type="Google" id="ProtNLM"/>
    </source>
</evidence>
<dbReference type="EMBL" id="MCFA01000064">
    <property type="protein sequence ID" value="ORY11133.1"/>
    <property type="molecule type" value="Genomic_DNA"/>
</dbReference>
<gene>
    <name evidence="2" type="ORF">BCR34DRAFT_484631</name>
</gene>
<dbReference type="InterPro" id="IPR052228">
    <property type="entry name" value="Sec_Metab_Biosynth_Oxidored"/>
</dbReference>
<dbReference type="PANTHER" id="PTHR47534:SF3">
    <property type="entry name" value="ALCOHOL DEHYDROGENASE-LIKE C-TERMINAL DOMAIN-CONTAINING PROTEIN"/>
    <property type="match status" value="1"/>
</dbReference>
<protein>
    <recommendedName>
        <fullName evidence="4">Short-chain dehydrogenases/reductase</fullName>
    </recommendedName>
</protein>
<dbReference type="SUPFAM" id="SSF51735">
    <property type="entry name" value="NAD(P)-binding Rossmann-fold domains"/>
    <property type="match status" value="1"/>
</dbReference>
<keyword evidence="3" id="KW-1185">Reference proteome</keyword>
<dbReference type="AlphaFoldDB" id="A0A1Y1ZLK4"/>
<comment type="caution">
    <text evidence="2">The sequence shown here is derived from an EMBL/GenBank/DDBJ whole genome shotgun (WGS) entry which is preliminary data.</text>
</comment>
<proteinExistence type="predicted"/>
<dbReference type="PANTHER" id="PTHR47534">
    <property type="entry name" value="YALI0E05731P"/>
    <property type="match status" value="1"/>
</dbReference>
<evidence type="ECO:0000313" key="2">
    <source>
        <dbReference type="EMBL" id="ORY11133.1"/>
    </source>
</evidence>
<dbReference type="GO" id="GO:0016491">
    <property type="term" value="F:oxidoreductase activity"/>
    <property type="evidence" value="ECO:0007669"/>
    <property type="project" value="UniProtKB-KW"/>
</dbReference>
<dbReference type="STRING" id="1231657.A0A1Y1ZLK4"/>
<dbReference type="Proteomes" id="UP000193144">
    <property type="component" value="Unassembled WGS sequence"/>
</dbReference>
<organism evidence="2 3">
    <name type="scientific">Clohesyomyces aquaticus</name>
    <dbReference type="NCBI Taxonomy" id="1231657"/>
    <lineage>
        <taxon>Eukaryota</taxon>
        <taxon>Fungi</taxon>
        <taxon>Dikarya</taxon>
        <taxon>Ascomycota</taxon>
        <taxon>Pezizomycotina</taxon>
        <taxon>Dothideomycetes</taxon>
        <taxon>Pleosporomycetidae</taxon>
        <taxon>Pleosporales</taxon>
        <taxon>Lindgomycetaceae</taxon>
        <taxon>Clohesyomyces</taxon>
    </lineage>
</organism>
<dbReference type="InterPro" id="IPR002347">
    <property type="entry name" value="SDR_fam"/>
</dbReference>
<sequence length="344" mass="37001">MVSLPDVVASNARIPTTLPRNLVVVFAGATTGIGEATLKAFVKYAVAPRIYFLARSPESANRVAEECKLTNPQANFTIIKVDLSTVMQTDRACDEIKAKEKHVNLVVTSAGEVRLDLSPEGLHIALAAAFYTRIRIAQNLLPLLVAASKSSTLARVVNVAGGTKEGQIFTDDLPGLKRPLYRIRGHIISMTTLAMETLSEQAPGVAFVHDYPGTVMTPLVDGVPGWVGICLRLVAFILGGLLARWVCVPIEECGERHVFLGTSAKYPPKQGAAVGVPTLGDVKATNGVDGAKNSGMYSVAWDCEDREKVVEILDGLRKKGTKELVWDHVNGEFERIKAGKGVDE</sequence>
<keyword evidence="1" id="KW-0560">Oxidoreductase</keyword>
<dbReference type="InterPro" id="IPR036291">
    <property type="entry name" value="NAD(P)-bd_dom_sf"/>
</dbReference>
<dbReference type="Gene3D" id="3.40.50.720">
    <property type="entry name" value="NAD(P)-binding Rossmann-like Domain"/>
    <property type="match status" value="1"/>
</dbReference>
<evidence type="ECO:0000256" key="1">
    <source>
        <dbReference type="ARBA" id="ARBA00023002"/>
    </source>
</evidence>
<evidence type="ECO:0000313" key="3">
    <source>
        <dbReference type="Proteomes" id="UP000193144"/>
    </source>
</evidence>
<reference evidence="2 3" key="1">
    <citation type="submission" date="2016-07" db="EMBL/GenBank/DDBJ databases">
        <title>Pervasive Adenine N6-methylation of Active Genes in Fungi.</title>
        <authorList>
            <consortium name="DOE Joint Genome Institute"/>
            <person name="Mondo S.J."/>
            <person name="Dannebaum R.O."/>
            <person name="Kuo R.C."/>
            <person name="Labutti K."/>
            <person name="Haridas S."/>
            <person name="Kuo A."/>
            <person name="Salamov A."/>
            <person name="Ahrendt S.R."/>
            <person name="Lipzen A."/>
            <person name="Sullivan W."/>
            <person name="Andreopoulos W.B."/>
            <person name="Clum A."/>
            <person name="Lindquist E."/>
            <person name="Daum C."/>
            <person name="Ramamoorthy G.K."/>
            <person name="Gryganskyi A."/>
            <person name="Culley D."/>
            <person name="Magnuson J.K."/>
            <person name="James T.Y."/>
            <person name="O'Malley M.A."/>
            <person name="Stajich J.E."/>
            <person name="Spatafora J.W."/>
            <person name="Visel A."/>
            <person name="Grigoriev I.V."/>
        </authorList>
    </citation>
    <scope>NUCLEOTIDE SEQUENCE [LARGE SCALE GENOMIC DNA]</scope>
    <source>
        <strain evidence="2 3">CBS 115471</strain>
    </source>
</reference>
<dbReference type="Pfam" id="PF00106">
    <property type="entry name" value="adh_short"/>
    <property type="match status" value="1"/>
</dbReference>
<accession>A0A1Y1ZLK4</accession>
<dbReference type="OrthoDB" id="2898509at2759"/>
<name>A0A1Y1ZLK4_9PLEO</name>